<dbReference type="Proteomes" id="UP000254259">
    <property type="component" value="Chromosome CBM2636"/>
</dbReference>
<dbReference type="EMBL" id="LT984813">
    <property type="protein sequence ID" value="SPD64388.1"/>
    <property type="molecule type" value="Genomic_DNA"/>
</dbReference>
<name>A0A9Q7UQG5_9BURK</name>
<reference evidence="1 2" key="1">
    <citation type="submission" date="2018-01" db="EMBL/GenBank/DDBJ databases">
        <authorList>
            <person name="Clerissi C."/>
        </authorList>
    </citation>
    <scope>NUCLEOTIDE SEQUENCE [LARGE SCALE GENOMIC DNA]</scope>
    <source>
        <strain evidence="1">Cupriavidus taiwanensis SWF 66322</strain>
    </source>
</reference>
<evidence type="ECO:0000313" key="2">
    <source>
        <dbReference type="Proteomes" id="UP000254259"/>
    </source>
</evidence>
<evidence type="ECO:0000313" key="1">
    <source>
        <dbReference type="EMBL" id="SPD64388.1"/>
    </source>
</evidence>
<proteinExistence type="predicted"/>
<accession>A0A9Q7UQG5</accession>
<dbReference type="AlphaFoldDB" id="A0A9Q7UQG5"/>
<organism evidence="1 2">
    <name type="scientific">Cupriavidus taiwanensis</name>
    <dbReference type="NCBI Taxonomy" id="164546"/>
    <lineage>
        <taxon>Bacteria</taxon>
        <taxon>Pseudomonadati</taxon>
        <taxon>Pseudomonadota</taxon>
        <taxon>Betaproteobacteria</taxon>
        <taxon>Burkholderiales</taxon>
        <taxon>Burkholderiaceae</taxon>
        <taxon>Cupriavidus</taxon>
    </lineage>
</organism>
<protein>
    <submittedName>
        <fullName evidence="1">Uncharacterized protein</fullName>
    </submittedName>
</protein>
<sequence length="81" mass="8725">MPSAPGSFHLNLEHAWSFLPRPFSTVLSDGVLHAMRVEPGAPHAQCAGSVPGYLGLSRQAVQRSEKALGWHGGPPIRSAWR</sequence>
<gene>
    <name evidence="1" type="ORF">CBM2636_11404</name>
</gene>